<protein>
    <submittedName>
        <fullName evidence="2">RES family NAD+ phosphorylase</fullName>
    </submittedName>
</protein>
<evidence type="ECO:0000259" key="1">
    <source>
        <dbReference type="SMART" id="SM00953"/>
    </source>
</evidence>
<organism evidence="2 3">
    <name type="scientific">Mucilaginibacter segetis</name>
    <dbReference type="NCBI Taxonomy" id="2793071"/>
    <lineage>
        <taxon>Bacteria</taxon>
        <taxon>Pseudomonadati</taxon>
        <taxon>Bacteroidota</taxon>
        <taxon>Sphingobacteriia</taxon>
        <taxon>Sphingobacteriales</taxon>
        <taxon>Sphingobacteriaceae</taxon>
        <taxon>Mucilaginibacter</taxon>
    </lineage>
</organism>
<dbReference type="Proteomes" id="UP000613193">
    <property type="component" value="Unassembled WGS sequence"/>
</dbReference>
<comment type="caution">
    <text evidence="2">The sequence shown here is derived from an EMBL/GenBank/DDBJ whole genome shotgun (WGS) entry which is preliminary data.</text>
</comment>
<dbReference type="RefSeq" id="WP_200065728.1">
    <property type="nucleotide sequence ID" value="NZ_JAEHFW010000001.1"/>
</dbReference>
<dbReference type="SMART" id="SM00953">
    <property type="entry name" value="RES"/>
    <property type="match status" value="1"/>
</dbReference>
<evidence type="ECO:0000313" key="3">
    <source>
        <dbReference type="Proteomes" id="UP000613193"/>
    </source>
</evidence>
<reference evidence="2" key="1">
    <citation type="submission" date="2020-12" db="EMBL/GenBank/DDBJ databases">
        <title>Bacterial novel species Mucilaginibacter sp. SD-g isolated from soil.</title>
        <authorList>
            <person name="Jung H.-Y."/>
        </authorList>
    </citation>
    <scope>NUCLEOTIDE SEQUENCE</scope>
    <source>
        <strain evidence="2">SD-g</strain>
    </source>
</reference>
<accession>A0A934PR88</accession>
<gene>
    <name evidence="2" type="ORF">I5M19_08255</name>
</gene>
<feature type="domain" description="RES" evidence="1">
    <location>
        <begin position="14"/>
        <end position="139"/>
    </location>
</feature>
<evidence type="ECO:0000313" key="2">
    <source>
        <dbReference type="EMBL" id="MBK0379294.1"/>
    </source>
</evidence>
<keyword evidence="3" id="KW-1185">Reference proteome</keyword>
<sequence length="150" mass="17184">MKLYRIAREKYCRDLSGYGGQLSAARWHDHLPVIYTSLQSSTCILEKLVHLRPEEIHHDLIITVLDAPDDLDMAQLVLRDLPLNWRSYPAPPVLQRIGNAWLRGKSSALLFVPSVIDPLAQNVLINPLHPDSARITIADVQPFRYDERLR</sequence>
<dbReference type="AlphaFoldDB" id="A0A934PR88"/>
<proteinExistence type="predicted"/>
<dbReference type="EMBL" id="JAEHFW010000001">
    <property type="protein sequence ID" value="MBK0379294.1"/>
    <property type="molecule type" value="Genomic_DNA"/>
</dbReference>
<dbReference type="Pfam" id="PF08808">
    <property type="entry name" value="RES"/>
    <property type="match status" value="1"/>
</dbReference>
<name>A0A934PR88_9SPHI</name>
<dbReference type="InterPro" id="IPR014914">
    <property type="entry name" value="RES_dom"/>
</dbReference>